<dbReference type="AlphaFoldDB" id="A0A517T3C1"/>
<gene>
    <name evidence="2" type="ORF">V22_00290</name>
</gene>
<organism evidence="2 3">
    <name type="scientific">Calycomorphotria hydatis</name>
    <dbReference type="NCBI Taxonomy" id="2528027"/>
    <lineage>
        <taxon>Bacteria</taxon>
        <taxon>Pseudomonadati</taxon>
        <taxon>Planctomycetota</taxon>
        <taxon>Planctomycetia</taxon>
        <taxon>Planctomycetales</taxon>
        <taxon>Planctomycetaceae</taxon>
        <taxon>Calycomorphotria</taxon>
    </lineage>
</organism>
<evidence type="ECO:0000313" key="2">
    <source>
        <dbReference type="EMBL" id="QDT62831.1"/>
    </source>
</evidence>
<dbReference type="Proteomes" id="UP000319976">
    <property type="component" value="Chromosome"/>
</dbReference>
<evidence type="ECO:0000256" key="1">
    <source>
        <dbReference type="SAM" id="Phobius"/>
    </source>
</evidence>
<dbReference type="RefSeq" id="WP_145258661.1">
    <property type="nucleotide sequence ID" value="NZ_CP036316.1"/>
</dbReference>
<dbReference type="PANTHER" id="PTHR37489:SF1">
    <property type="entry name" value="DUF3500 DOMAIN-CONTAINING PROTEIN"/>
    <property type="match status" value="1"/>
</dbReference>
<proteinExistence type="predicted"/>
<keyword evidence="1" id="KW-1133">Transmembrane helix</keyword>
<accession>A0A517T3C1</accession>
<keyword evidence="1" id="KW-0812">Transmembrane</keyword>
<dbReference type="PANTHER" id="PTHR37489">
    <property type="entry name" value="DUF3500 DOMAIN-CONTAINING PROTEIN"/>
    <property type="match status" value="1"/>
</dbReference>
<evidence type="ECO:0000313" key="3">
    <source>
        <dbReference type="Proteomes" id="UP000319976"/>
    </source>
</evidence>
<dbReference type="Pfam" id="PF12006">
    <property type="entry name" value="DUF3500"/>
    <property type="match status" value="1"/>
</dbReference>
<keyword evidence="1" id="KW-0472">Membrane</keyword>
<feature type="transmembrane region" description="Helical" evidence="1">
    <location>
        <begin position="30"/>
        <end position="47"/>
    </location>
</feature>
<evidence type="ECO:0008006" key="4">
    <source>
        <dbReference type="Google" id="ProtNLM"/>
    </source>
</evidence>
<keyword evidence="3" id="KW-1185">Reference proteome</keyword>
<protein>
    <recommendedName>
        <fullName evidence="4">DUF3500 domain-containing protein</fullName>
    </recommendedName>
</protein>
<dbReference type="OrthoDB" id="581140at2"/>
<dbReference type="InterPro" id="IPR021889">
    <property type="entry name" value="DUF3500"/>
</dbReference>
<dbReference type="KEGG" id="chya:V22_00290"/>
<sequence length="390" mass="43726">MATPSRLYTRHFPPARGASRWTISKTYQTIGLRLWLVLFAITSGLLANTSIAHDGPAAEMATAANQLISVLDDAQKEKALFKFSDDQRENWHFLPDMFIKPDGKRFGLPLKEMTVQQQLFAKSLLNAALSHKGQLQVATVMALETVLHDLGERPEIRDPEVYYVQIFGTPDAHGTWAWRWEGHHLSINVTIVKGELFAVTPSFFGTNPAKVPSGPLKGLRVLADHEDLARKLVTSLTAEQQKKAVLEGKVPKDIFTGESRVAETDLFDPHAGITADQLDSQQRETLAKLVAELIGHHRAELRASTAAHFEERLGTAEEPGTKPNDVTFAWIGSTEVGKPHYFRIVTSKVLFEYDNIQNNANHVHLTWREFDSDFGRDLLREHHAKHHGKN</sequence>
<name>A0A517T3C1_9PLAN</name>
<dbReference type="EMBL" id="CP036316">
    <property type="protein sequence ID" value="QDT62831.1"/>
    <property type="molecule type" value="Genomic_DNA"/>
</dbReference>
<reference evidence="2 3" key="1">
    <citation type="submission" date="2019-02" db="EMBL/GenBank/DDBJ databases">
        <title>Deep-cultivation of Planctomycetes and their phenomic and genomic characterization uncovers novel biology.</title>
        <authorList>
            <person name="Wiegand S."/>
            <person name="Jogler M."/>
            <person name="Boedeker C."/>
            <person name="Pinto D."/>
            <person name="Vollmers J."/>
            <person name="Rivas-Marin E."/>
            <person name="Kohn T."/>
            <person name="Peeters S.H."/>
            <person name="Heuer A."/>
            <person name="Rast P."/>
            <person name="Oberbeckmann S."/>
            <person name="Bunk B."/>
            <person name="Jeske O."/>
            <person name="Meyerdierks A."/>
            <person name="Storesund J.E."/>
            <person name="Kallscheuer N."/>
            <person name="Luecker S."/>
            <person name="Lage O.M."/>
            <person name="Pohl T."/>
            <person name="Merkel B.J."/>
            <person name="Hornburger P."/>
            <person name="Mueller R.-W."/>
            <person name="Bruemmer F."/>
            <person name="Labrenz M."/>
            <person name="Spormann A.M."/>
            <person name="Op den Camp H."/>
            <person name="Overmann J."/>
            <person name="Amann R."/>
            <person name="Jetten M.S.M."/>
            <person name="Mascher T."/>
            <person name="Medema M.H."/>
            <person name="Devos D.P."/>
            <person name="Kaster A.-K."/>
            <person name="Ovreas L."/>
            <person name="Rohde M."/>
            <person name="Galperin M.Y."/>
            <person name="Jogler C."/>
        </authorList>
    </citation>
    <scope>NUCLEOTIDE SEQUENCE [LARGE SCALE GENOMIC DNA]</scope>
    <source>
        <strain evidence="2 3">V22</strain>
    </source>
</reference>